<dbReference type="InterPro" id="IPR012340">
    <property type="entry name" value="NA-bd_OB-fold"/>
</dbReference>
<dbReference type="SUPFAM" id="SSF50249">
    <property type="entry name" value="Nucleic acid-binding proteins"/>
    <property type="match status" value="1"/>
</dbReference>
<gene>
    <name evidence="8" type="ORF">METZ01_LOCUS74537</name>
</gene>
<dbReference type="SUPFAM" id="SSF54211">
    <property type="entry name" value="Ribosomal protein S5 domain 2-like"/>
    <property type="match status" value="1"/>
</dbReference>
<dbReference type="InterPro" id="IPR036612">
    <property type="entry name" value="KH_dom_type_1_sf"/>
</dbReference>
<dbReference type="GO" id="GO:0000175">
    <property type="term" value="F:3'-5'-RNA exonuclease activity"/>
    <property type="evidence" value="ECO:0007669"/>
    <property type="project" value="TreeGrafter"/>
</dbReference>
<evidence type="ECO:0000256" key="5">
    <source>
        <dbReference type="ARBA" id="ARBA00022884"/>
    </source>
</evidence>
<dbReference type="InterPro" id="IPR012162">
    <property type="entry name" value="PNPase"/>
</dbReference>
<comment type="similarity">
    <text evidence="1">Belongs to the polyribonucleotide nucleotidyltransferase family.</text>
</comment>
<protein>
    <recommendedName>
        <fullName evidence="2">polyribonucleotide nucleotidyltransferase</fullName>
        <ecNumber evidence="2">2.7.7.8</ecNumber>
    </recommendedName>
</protein>
<dbReference type="NCBIfam" id="NF008805">
    <property type="entry name" value="PRK11824.1"/>
    <property type="match status" value="1"/>
</dbReference>
<organism evidence="8">
    <name type="scientific">marine metagenome</name>
    <dbReference type="NCBI Taxonomy" id="408172"/>
    <lineage>
        <taxon>unclassified sequences</taxon>
        <taxon>metagenomes</taxon>
        <taxon>ecological metagenomes</taxon>
    </lineage>
</organism>
<dbReference type="PANTHER" id="PTHR11252:SF0">
    <property type="entry name" value="POLYRIBONUCLEOTIDE NUCLEOTIDYLTRANSFERASE 1, MITOCHONDRIAL"/>
    <property type="match status" value="1"/>
</dbReference>
<keyword evidence="3" id="KW-0808">Transferase</keyword>
<dbReference type="SMART" id="SM00322">
    <property type="entry name" value="KH"/>
    <property type="match status" value="1"/>
</dbReference>
<dbReference type="CDD" id="cd04472">
    <property type="entry name" value="S1_PNPase"/>
    <property type="match status" value="1"/>
</dbReference>
<dbReference type="GO" id="GO:0005829">
    <property type="term" value="C:cytosol"/>
    <property type="evidence" value="ECO:0007669"/>
    <property type="project" value="TreeGrafter"/>
</dbReference>
<sequence length="378" mass="41989">TKSDEQFVDDLDGEFKKRYMLHYNFPPFSVGEVKRYLGLSRREVGHGNLAERAFRFVMPEFEDFPYTVRVVSDILESNGSSSMATVCSASLALMDAGVPIKSHVTGISVGLITDGDKSVMLTDILGEEDHFGDMDYKVAGTRNGITSIQVDLKIAGISMDLVKEAFEKAKIGRMSLLDKMEAEISQPKNTLSDYAPKIDHIQIDPEKIGGIIGPGGKMIRSIQSNYECQVEVDDDGVVVISSLSAENNQKARDIIEAIVREPEVGMEFEGEVKRIMNFGAFVEFSPGREGLCHISQLSYERTEKVEDVVNIGDVVKVKIIKVDDMNRIDLSMRALHDPPEGWVEPPKRERRPSRHGGGGRGRHSGNRPPRKNFSRGGR</sequence>
<dbReference type="Gene3D" id="3.30.230.70">
    <property type="entry name" value="GHMP Kinase, N-terminal domain"/>
    <property type="match status" value="1"/>
</dbReference>
<proteinExistence type="inferred from homology"/>
<dbReference type="InterPro" id="IPR004087">
    <property type="entry name" value="KH_dom"/>
</dbReference>
<dbReference type="InterPro" id="IPR004088">
    <property type="entry name" value="KH_dom_type_1"/>
</dbReference>
<dbReference type="Gene3D" id="2.40.50.140">
    <property type="entry name" value="Nucleic acid-binding proteins"/>
    <property type="match status" value="1"/>
</dbReference>
<dbReference type="PANTHER" id="PTHR11252">
    <property type="entry name" value="POLYRIBONUCLEOTIDE NUCLEOTIDYLTRANSFERASE"/>
    <property type="match status" value="1"/>
</dbReference>
<evidence type="ECO:0000259" key="7">
    <source>
        <dbReference type="PROSITE" id="PS50126"/>
    </source>
</evidence>
<dbReference type="GO" id="GO:0003723">
    <property type="term" value="F:RNA binding"/>
    <property type="evidence" value="ECO:0007669"/>
    <property type="project" value="UniProtKB-KW"/>
</dbReference>
<feature type="domain" description="S1 motif" evidence="7">
    <location>
        <begin position="265"/>
        <end position="333"/>
    </location>
</feature>
<dbReference type="SUPFAM" id="SSF54791">
    <property type="entry name" value="Eukaryotic type KH-domain (KH-domain type I)"/>
    <property type="match status" value="1"/>
</dbReference>
<dbReference type="InterPro" id="IPR027408">
    <property type="entry name" value="PNPase/RNase_PH_dom_sf"/>
</dbReference>
<evidence type="ECO:0000313" key="8">
    <source>
        <dbReference type="EMBL" id="SVA21683.1"/>
    </source>
</evidence>
<dbReference type="FunFam" id="3.30.1370.10:FF:000001">
    <property type="entry name" value="Polyribonucleotide nucleotidyltransferase"/>
    <property type="match status" value="1"/>
</dbReference>
<name>A0A381U5C6_9ZZZZ</name>
<feature type="region of interest" description="Disordered" evidence="6">
    <location>
        <begin position="336"/>
        <end position="378"/>
    </location>
</feature>
<evidence type="ECO:0000256" key="4">
    <source>
        <dbReference type="ARBA" id="ARBA00022695"/>
    </source>
</evidence>
<dbReference type="PROSITE" id="PS50126">
    <property type="entry name" value="S1"/>
    <property type="match status" value="1"/>
</dbReference>
<dbReference type="EMBL" id="UINC01005495">
    <property type="protein sequence ID" value="SVA21683.1"/>
    <property type="molecule type" value="Genomic_DNA"/>
</dbReference>
<dbReference type="Gene3D" id="3.30.1370.10">
    <property type="entry name" value="K Homology domain, type 1"/>
    <property type="match status" value="1"/>
</dbReference>
<feature type="non-terminal residue" evidence="8">
    <location>
        <position position="1"/>
    </location>
</feature>
<evidence type="ECO:0000256" key="3">
    <source>
        <dbReference type="ARBA" id="ARBA00022679"/>
    </source>
</evidence>
<dbReference type="GO" id="GO:0004654">
    <property type="term" value="F:polyribonucleotide nucleotidyltransferase activity"/>
    <property type="evidence" value="ECO:0007669"/>
    <property type="project" value="UniProtKB-EC"/>
</dbReference>
<dbReference type="AlphaFoldDB" id="A0A381U5C6"/>
<dbReference type="SMART" id="SM00316">
    <property type="entry name" value="S1"/>
    <property type="match status" value="1"/>
</dbReference>
<feature type="compositionally biased region" description="Basic residues" evidence="6">
    <location>
        <begin position="360"/>
        <end position="378"/>
    </location>
</feature>
<reference evidence="8" key="1">
    <citation type="submission" date="2018-05" db="EMBL/GenBank/DDBJ databases">
        <authorList>
            <person name="Lanie J.A."/>
            <person name="Ng W.-L."/>
            <person name="Kazmierczak K.M."/>
            <person name="Andrzejewski T.M."/>
            <person name="Davidsen T.M."/>
            <person name="Wayne K.J."/>
            <person name="Tettelin H."/>
            <person name="Glass J.I."/>
            <person name="Rusch D."/>
            <person name="Podicherti R."/>
            <person name="Tsui H.-C.T."/>
            <person name="Winkler M.E."/>
        </authorList>
    </citation>
    <scope>NUCLEOTIDE SEQUENCE</scope>
</reference>
<dbReference type="SUPFAM" id="SSF55666">
    <property type="entry name" value="Ribonuclease PH domain 2-like"/>
    <property type="match status" value="1"/>
</dbReference>
<dbReference type="Pfam" id="PF00575">
    <property type="entry name" value="S1"/>
    <property type="match status" value="1"/>
</dbReference>
<dbReference type="InterPro" id="IPR003029">
    <property type="entry name" value="S1_domain"/>
</dbReference>
<dbReference type="InterPro" id="IPR036345">
    <property type="entry name" value="ExoRNase_PH_dom2_sf"/>
</dbReference>
<keyword evidence="5" id="KW-0694">RNA-binding</keyword>
<dbReference type="InterPro" id="IPR001247">
    <property type="entry name" value="ExoRNase_PH_dom1"/>
</dbReference>
<dbReference type="Pfam" id="PF00013">
    <property type="entry name" value="KH_1"/>
    <property type="match status" value="1"/>
</dbReference>
<accession>A0A381U5C6</accession>
<dbReference type="PROSITE" id="PS50084">
    <property type="entry name" value="KH_TYPE_1"/>
    <property type="match status" value="1"/>
</dbReference>
<evidence type="ECO:0000256" key="2">
    <source>
        <dbReference type="ARBA" id="ARBA00012416"/>
    </source>
</evidence>
<dbReference type="GO" id="GO:0006402">
    <property type="term" value="P:mRNA catabolic process"/>
    <property type="evidence" value="ECO:0007669"/>
    <property type="project" value="InterPro"/>
</dbReference>
<dbReference type="Pfam" id="PF01138">
    <property type="entry name" value="RNase_PH"/>
    <property type="match status" value="1"/>
</dbReference>
<dbReference type="CDD" id="cd11364">
    <property type="entry name" value="RNase_PH_PNPase_2"/>
    <property type="match status" value="1"/>
</dbReference>
<evidence type="ECO:0000256" key="6">
    <source>
        <dbReference type="SAM" id="MobiDB-lite"/>
    </source>
</evidence>
<keyword evidence="4" id="KW-0548">Nucleotidyltransferase</keyword>
<evidence type="ECO:0000256" key="1">
    <source>
        <dbReference type="ARBA" id="ARBA00007404"/>
    </source>
</evidence>
<dbReference type="InterPro" id="IPR020568">
    <property type="entry name" value="Ribosomal_Su5_D2-typ_SF"/>
</dbReference>
<dbReference type="EC" id="2.7.7.8" evidence="2"/>